<dbReference type="KEGG" id="ncs:NCAS_0C05350"/>
<evidence type="ECO:0000256" key="1">
    <source>
        <dbReference type="SAM" id="MobiDB-lite"/>
    </source>
</evidence>
<dbReference type="SUPFAM" id="SSF54695">
    <property type="entry name" value="POZ domain"/>
    <property type="match status" value="1"/>
</dbReference>
<organism evidence="2 3">
    <name type="scientific">Naumovozyma castellii</name>
    <name type="common">Yeast</name>
    <name type="synonym">Saccharomyces castellii</name>
    <dbReference type="NCBI Taxonomy" id="27288"/>
    <lineage>
        <taxon>Eukaryota</taxon>
        <taxon>Fungi</taxon>
        <taxon>Dikarya</taxon>
        <taxon>Ascomycota</taxon>
        <taxon>Saccharomycotina</taxon>
        <taxon>Saccharomycetes</taxon>
        <taxon>Saccharomycetales</taxon>
        <taxon>Saccharomycetaceae</taxon>
        <taxon>Naumovozyma</taxon>
    </lineage>
</organism>
<reference key="2">
    <citation type="submission" date="2011-08" db="EMBL/GenBank/DDBJ databases">
        <title>Genome sequence of Naumovozyma castellii.</title>
        <authorList>
            <person name="Gordon J.L."/>
            <person name="Armisen D."/>
            <person name="Proux-Wera E."/>
            <person name="OhEigeartaigh S.S."/>
            <person name="Byrne K.P."/>
            <person name="Wolfe K.H."/>
        </authorList>
    </citation>
    <scope>NUCLEOTIDE SEQUENCE</scope>
    <source>
        <strain>Type strain:CBS 4309</strain>
    </source>
</reference>
<dbReference type="InParanoid" id="G0VDG3"/>
<reference evidence="2 3" key="1">
    <citation type="journal article" date="2011" name="Proc. Natl. Acad. Sci. U.S.A.">
        <title>Evolutionary erosion of yeast sex chromosomes by mating-type switching accidents.</title>
        <authorList>
            <person name="Gordon J.L."/>
            <person name="Armisen D."/>
            <person name="Proux-Wera E."/>
            <person name="Oheigeartaigh S.S."/>
            <person name="Byrne K.P."/>
            <person name="Wolfe K.H."/>
        </authorList>
    </citation>
    <scope>NUCLEOTIDE SEQUENCE [LARGE SCALE GENOMIC DNA]</scope>
    <source>
        <strain evidence="3">ATCC 76901 / BCRC 22586 / CBS 4309 / NBRC 1992 / NRRL Y-12630</strain>
    </source>
</reference>
<dbReference type="GeneID" id="96903106"/>
<gene>
    <name evidence="2" type="primary">NCAS0C05350</name>
    <name evidence="2" type="ordered locus">NCAS_0C05350</name>
</gene>
<name>G0VDG3_NAUCA</name>
<dbReference type="PANTHER" id="PTHR13384">
    <property type="entry name" value="G PATCH DOMAIN-CONTAINING PROTEIN 1"/>
    <property type="match status" value="1"/>
</dbReference>
<dbReference type="eggNOG" id="ENOG502RXS0">
    <property type="taxonomic scope" value="Eukaryota"/>
</dbReference>
<feature type="compositionally biased region" description="Basic and acidic residues" evidence="1">
    <location>
        <begin position="305"/>
        <end position="315"/>
    </location>
</feature>
<accession>G0VDG3</accession>
<dbReference type="GO" id="GO:0005634">
    <property type="term" value="C:nucleus"/>
    <property type="evidence" value="ECO:0007669"/>
    <property type="project" value="TreeGrafter"/>
</dbReference>
<evidence type="ECO:0000313" key="2">
    <source>
        <dbReference type="EMBL" id="CCC69525.1"/>
    </source>
</evidence>
<dbReference type="GO" id="GO:0003723">
    <property type="term" value="F:RNA binding"/>
    <property type="evidence" value="ECO:0007669"/>
    <property type="project" value="TreeGrafter"/>
</dbReference>
<protein>
    <submittedName>
        <fullName evidence="2">Uncharacterized protein</fullName>
    </submittedName>
</protein>
<dbReference type="HOGENOM" id="CLU_028899_0_1_1"/>
<evidence type="ECO:0000313" key="3">
    <source>
        <dbReference type="Proteomes" id="UP000001640"/>
    </source>
</evidence>
<dbReference type="OrthoDB" id="9451547at2759"/>
<dbReference type="RefSeq" id="XP_003675889.1">
    <property type="nucleotide sequence ID" value="XM_003675841.1"/>
</dbReference>
<dbReference type="InterPro" id="IPR011333">
    <property type="entry name" value="SKP1/BTB/POZ_sf"/>
</dbReference>
<dbReference type="PANTHER" id="PTHR13384:SF16">
    <property type="entry name" value="GROWTH REGULATION PROTEIN"/>
    <property type="match status" value="1"/>
</dbReference>
<dbReference type="STRING" id="1064592.G0VDG3"/>
<keyword evidence="3" id="KW-1185">Reference proteome</keyword>
<sequence length="447" mass="51221">MENIITQVPQNGAVPNGFINQSGLEQEDLSNYDNGNSLVHLNIQENHYFLTRDQLMTLPESLLLCLFPSGVFLDRADQVITNLTAEDEVFITNFPATCFEYIMEFYMKANDDLLNFPVLEQFPSIRNANNHTRYQHPQTQQQFEQDAILHENPSIIVLREDLDYYCVPQLEFEFEPLPEGRPPLDQYMKDDLLQHCMSQLKVAAGSYLLNQTSIFQGLYLSNKIHQHEVSQVPLHGSGKSSTLGPAEQHLMDMLCSSGFLPESQWGNRTQEFGKTIISSLSLCRLYNESTEDFRNAVTREMKNWKKNKDSNDGTKRFSMPIMEDGNSGRNIDDNVRNSVMIADDININSMPDDVYKLVPKPTINNKLLLFWRKPARKSWWSAENVELEVEIYGSIVNVNGVNKVVLRVPQENANANDNEFVTNTVKIPIKLHIRRVWTLELSVVGIQ</sequence>
<dbReference type="AlphaFoldDB" id="G0VDG3"/>
<feature type="region of interest" description="Disordered" evidence="1">
    <location>
        <begin position="305"/>
        <end position="329"/>
    </location>
</feature>
<dbReference type="Proteomes" id="UP000001640">
    <property type="component" value="Chromosome 3"/>
</dbReference>
<dbReference type="OMA" id="HINPNIS"/>
<proteinExistence type="predicted"/>
<dbReference type="EMBL" id="HE576754">
    <property type="protein sequence ID" value="CCC69525.1"/>
    <property type="molecule type" value="Genomic_DNA"/>
</dbReference>